<feature type="compositionally biased region" description="Basic and acidic residues" evidence="12">
    <location>
        <begin position="2716"/>
        <end position="2725"/>
    </location>
</feature>
<dbReference type="SMART" id="SM00303">
    <property type="entry name" value="GPS"/>
    <property type="match status" value="1"/>
</dbReference>
<dbReference type="Pfam" id="PF13424">
    <property type="entry name" value="TPR_12"/>
    <property type="match status" value="1"/>
</dbReference>
<dbReference type="InterPro" id="IPR036426">
    <property type="entry name" value="Bulb-type_lectin_dom_sf"/>
</dbReference>
<evidence type="ECO:0000256" key="8">
    <source>
        <dbReference type="ARBA" id="ARBA00023157"/>
    </source>
</evidence>
<keyword evidence="3 13" id="KW-0812">Transmembrane</keyword>
<feature type="transmembrane region" description="Helical" evidence="13">
    <location>
        <begin position="2262"/>
        <end position="2287"/>
    </location>
</feature>
<dbReference type="InterPro" id="IPR011050">
    <property type="entry name" value="Pectin_lyase_fold/virulence"/>
</dbReference>
<dbReference type="InterPro" id="IPR000719">
    <property type="entry name" value="Prot_kinase_dom"/>
</dbReference>
<dbReference type="InterPro" id="IPR011990">
    <property type="entry name" value="TPR-like_helical_dom_sf"/>
</dbReference>
<evidence type="ECO:0000313" key="17">
    <source>
        <dbReference type="Proteomes" id="UP000241769"/>
    </source>
</evidence>
<evidence type="ECO:0000259" key="15">
    <source>
        <dbReference type="PROSITE" id="PS50221"/>
    </source>
</evidence>
<feature type="compositionally biased region" description="Polar residues" evidence="12">
    <location>
        <begin position="1852"/>
        <end position="1884"/>
    </location>
</feature>
<evidence type="ECO:0000313" key="16">
    <source>
        <dbReference type="EMBL" id="PRP85357.1"/>
    </source>
</evidence>
<dbReference type="PANTHER" id="PTHR12558:SF13">
    <property type="entry name" value="CELL DIVISION CYCLE PROTEIN 27 HOMOLOG"/>
    <property type="match status" value="1"/>
</dbReference>
<feature type="repeat" description="TPR" evidence="11">
    <location>
        <begin position="513"/>
        <end position="546"/>
    </location>
</feature>
<keyword evidence="7 13" id="KW-0472">Membrane</keyword>
<keyword evidence="4" id="KW-0677">Repeat</keyword>
<dbReference type="GO" id="GO:0005524">
    <property type="term" value="F:ATP binding"/>
    <property type="evidence" value="ECO:0007669"/>
    <property type="project" value="InterPro"/>
</dbReference>
<dbReference type="SUPFAM" id="SSF51126">
    <property type="entry name" value="Pectin lyase-like"/>
    <property type="match status" value="1"/>
</dbReference>
<feature type="region of interest" description="Disordered" evidence="12">
    <location>
        <begin position="293"/>
        <end position="314"/>
    </location>
</feature>
<dbReference type="InParanoid" id="A0A2P6NN18"/>
<evidence type="ECO:0000256" key="3">
    <source>
        <dbReference type="ARBA" id="ARBA00022692"/>
    </source>
</evidence>
<dbReference type="Pfam" id="PF01825">
    <property type="entry name" value="GPS"/>
    <property type="match status" value="1"/>
</dbReference>
<dbReference type="PROSITE" id="PS50221">
    <property type="entry name" value="GAIN_B"/>
    <property type="match status" value="1"/>
</dbReference>
<dbReference type="FunFam" id="1.25.40.10:FF:000018">
    <property type="entry name" value="Cell division cycle protein 27 homolog B"/>
    <property type="match status" value="1"/>
</dbReference>
<feature type="region of interest" description="Disordered" evidence="12">
    <location>
        <begin position="1415"/>
        <end position="1885"/>
    </location>
</feature>
<feature type="compositionally biased region" description="Polar residues" evidence="12">
    <location>
        <begin position="1508"/>
        <end position="1520"/>
    </location>
</feature>
<dbReference type="Gene3D" id="2.60.220.50">
    <property type="match status" value="1"/>
</dbReference>
<dbReference type="InterPro" id="IPR057244">
    <property type="entry name" value="GAIN_B"/>
</dbReference>
<feature type="compositionally biased region" description="Low complexity" evidence="12">
    <location>
        <begin position="1540"/>
        <end position="1586"/>
    </location>
</feature>
<evidence type="ECO:0000256" key="11">
    <source>
        <dbReference type="PROSITE-ProRule" id="PRU00339"/>
    </source>
</evidence>
<protein>
    <submittedName>
        <fullName evidence="16">Uncharacterized protein</fullName>
    </submittedName>
</protein>
<feature type="compositionally biased region" description="Acidic residues" evidence="12">
    <location>
        <begin position="2742"/>
        <end position="2751"/>
    </location>
</feature>
<dbReference type="OrthoDB" id="329563at2759"/>
<evidence type="ECO:0000256" key="4">
    <source>
        <dbReference type="ARBA" id="ARBA00022737"/>
    </source>
</evidence>
<feature type="compositionally biased region" description="Basic residues" evidence="12">
    <location>
        <begin position="2599"/>
        <end position="2609"/>
    </location>
</feature>
<evidence type="ECO:0000256" key="5">
    <source>
        <dbReference type="ARBA" id="ARBA00022803"/>
    </source>
</evidence>
<evidence type="ECO:0000256" key="12">
    <source>
        <dbReference type="SAM" id="MobiDB-lite"/>
    </source>
</evidence>
<dbReference type="GO" id="GO:0004672">
    <property type="term" value="F:protein kinase activity"/>
    <property type="evidence" value="ECO:0007669"/>
    <property type="project" value="InterPro"/>
</dbReference>
<dbReference type="Proteomes" id="UP000241769">
    <property type="component" value="Unassembled WGS sequence"/>
</dbReference>
<keyword evidence="6 13" id="KW-1133">Transmembrane helix</keyword>
<dbReference type="Pfam" id="PF07714">
    <property type="entry name" value="PK_Tyr_Ser-Thr"/>
    <property type="match status" value="1"/>
</dbReference>
<keyword evidence="9" id="KW-0539">Nucleus</keyword>
<dbReference type="GO" id="GO:0005680">
    <property type="term" value="C:anaphase-promoting complex"/>
    <property type="evidence" value="ECO:0007669"/>
    <property type="project" value="TreeGrafter"/>
</dbReference>
<dbReference type="PANTHER" id="PTHR12558">
    <property type="entry name" value="CELL DIVISION CYCLE 16,23,27"/>
    <property type="match status" value="1"/>
</dbReference>
<feature type="compositionally biased region" description="Low complexity" evidence="12">
    <location>
        <begin position="1594"/>
        <end position="1604"/>
    </location>
</feature>
<gene>
    <name evidence="16" type="ORF">PROFUN_07065</name>
</gene>
<dbReference type="GO" id="GO:0031145">
    <property type="term" value="P:anaphase-promoting complex-dependent catabolic process"/>
    <property type="evidence" value="ECO:0007669"/>
    <property type="project" value="TreeGrafter"/>
</dbReference>
<dbReference type="InterPro" id="IPR001245">
    <property type="entry name" value="Ser-Thr/Tyr_kinase_cat_dom"/>
</dbReference>
<dbReference type="GO" id="GO:0016020">
    <property type="term" value="C:membrane"/>
    <property type="evidence" value="ECO:0007669"/>
    <property type="project" value="UniProtKB-SubCell"/>
</dbReference>
<comment type="caution">
    <text evidence="16">The sequence shown here is derived from an EMBL/GenBank/DDBJ whole genome shotgun (WGS) entry which is preliminary data.</text>
</comment>
<dbReference type="PROSITE" id="PS50011">
    <property type="entry name" value="PROTEIN_KINASE_DOM"/>
    <property type="match status" value="1"/>
</dbReference>
<comment type="similarity">
    <text evidence="10">Belongs to the APC3/CDC27 family.</text>
</comment>
<evidence type="ECO:0000256" key="2">
    <source>
        <dbReference type="ARBA" id="ARBA00004370"/>
    </source>
</evidence>
<dbReference type="EMBL" id="MDYQ01000046">
    <property type="protein sequence ID" value="PRP85357.1"/>
    <property type="molecule type" value="Genomic_DNA"/>
</dbReference>
<dbReference type="SUPFAM" id="SSF56112">
    <property type="entry name" value="Protein kinase-like (PK-like)"/>
    <property type="match status" value="1"/>
</dbReference>
<proteinExistence type="inferred from homology"/>
<keyword evidence="5 11" id="KW-0802">TPR repeat</keyword>
<dbReference type="SMART" id="SM00028">
    <property type="entry name" value="TPR"/>
    <property type="match status" value="6"/>
</dbReference>
<evidence type="ECO:0000256" key="6">
    <source>
        <dbReference type="ARBA" id="ARBA00022989"/>
    </source>
</evidence>
<dbReference type="SUPFAM" id="SSF51110">
    <property type="entry name" value="alpha-D-mannose-specific plant lectins"/>
    <property type="match status" value="1"/>
</dbReference>
<dbReference type="Pfam" id="PF12895">
    <property type="entry name" value="ANAPC3"/>
    <property type="match status" value="1"/>
</dbReference>
<feature type="domain" description="GAIN-B" evidence="15">
    <location>
        <begin position="2102"/>
        <end position="2257"/>
    </location>
</feature>
<dbReference type="PRINTS" id="PR00109">
    <property type="entry name" value="TYRKINASE"/>
</dbReference>
<evidence type="ECO:0000256" key="7">
    <source>
        <dbReference type="ARBA" id="ARBA00023136"/>
    </source>
</evidence>
<reference evidence="16 17" key="1">
    <citation type="journal article" date="2018" name="Genome Biol. Evol.">
        <title>Multiple Roots of Fruiting Body Formation in Amoebozoa.</title>
        <authorList>
            <person name="Hillmann F."/>
            <person name="Forbes G."/>
            <person name="Novohradska S."/>
            <person name="Ferling I."/>
            <person name="Riege K."/>
            <person name="Groth M."/>
            <person name="Westermann M."/>
            <person name="Marz M."/>
            <person name="Spaller T."/>
            <person name="Winckler T."/>
            <person name="Schaap P."/>
            <person name="Glockner G."/>
        </authorList>
    </citation>
    <scope>NUCLEOTIDE SEQUENCE [LARGE SCALE GENOMIC DNA]</scope>
    <source>
        <strain evidence="16 17">Jena</strain>
    </source>
</reference>
<evidence type="ECO:0000256" key="13">
    <source>
        <dbReference type="SAM" id="Phobius"/>
    </source>
</evidence>
<feature type="compositionally biased region" description="Low complexity" evidence="12">
    <location>
        <begin position="1823"/>
        <end position="1851"/>
    </location>
</feature>
<dbReference type="GO" id="GO:0016567">
    <property type="term" value="P:protein ubiquitination"/>
    <property type="evidence" value="ECO:0007669"/>
    <property type="project" value="TreeGrafter"/>
</dbReference>
<feature type="compositionally biased region" description="Polar residues" evidence="12">
    <location>
        <begin position="1792"/>
        <end position="1822"/>
    </location>
</feature>
<feature type="compositionally biased region" description="Low complexity" evidence="12">
    <location>
        <begin position="1521"/>
        <end position="1532"/>
    </location>
</feature>
<feature type="region of interest" description="Disordered" evidence="12">
    <location>
        <begin position="2592"/>
        <end position="2766"/>
    </location>
</feature>
<dbReference type="PROSITE" id="PS50005">
    <property type="entry name" value="TPR"/>
    <property type="match status" value="4"/>
</dbReference>
<keyword evidence="17" id="KW-1185">Reference proteome</keyword>
<dbReference type="GO" id="GO:0005737">
    <property type="term" value="C:cytoplasm"/>
    <property type="evidence" value="ECO:0007669"/>
    <property type="project" value="TreeGrafter"/>
</dbReference>
<dbReference type="GO" id="GO:0051301">
    <property type="term" value="P:cell division"/>
    <property type="evidence" value="ECO:0007669"/>
    <property type="project" value="TreeGrafter"/>
</dbReference>
<dbReference type="GO" id="GO:0007091">
    <property type="term" value="P:metaphase/anaphase transition of mitotic cell cycle"/>
    <property type="evidence" value="ECO:0007669"/>
    <property type="project" value="TreeGrafter"/>
</dbReference>
<accession>A0A2P6NN18</accession>
<feature type="compositionally biased region" description="Low complexity" evidence="12">
    <location>
        <begin position="1700"/>
        <end position="1735"/>
    </location>
</feature>
<dbReference type="Gene3D" id="1.25.40.10">
    <property type="entry name" value="Tetratricopeptide repeat domain"/>
    <property type="match status" value="4"/>
</dbReference>
<feature type="compositionally biased region" description="Low complexity" evidence="12">
    <location>
        <begin position="1617"/>
        <end position="1693"/>
    </location>
</feature>
<dbReference type="InterPro" id="IPR000203">
    <property type="entry name" value="GPS"/>
</dbReference>
<feature type="repeat" description="TPR" evidence="11">
    <location>
        <begin position="479"/>
        <end position="512"/>
    </location>
</feature>
<comment type="subcellular location">
    <subcellularLocation>
        <location evidence="2">Membrane</location>
    </subcellularLocation>
    <subcellularLocation>
        <location evidence="1">Nucleus</location>
    </subcellularLocation>
</comment>
<sequence length="2766" mass="301883">MEDKLVELVSGALRDHLYSNAIFYAERLHAQVNNDQTLLILADCLRRTGKTGHVCSLTPELRYLYASAAYDTGDYQAARLALQGVPSIDASNTEDRQRTLLLTEQLDCICWGTCTGEYSSLIKNNWRRKILQKEKAAECYIRSLDADPYMWCSYEALCKMESLSSEPSLMEPSTLTVPSLRYLDTPCDFSPNFSKLLGNSSSMQQSTPNAERNFPHNPSTPIMLNMDITNTPSSSFITPSNNSTTRNPRKKIEEVPVKRRVVCQTPEHPERRNKNDKKVSRLVAPLKRRLSSGKMKNETRTEMVRTREENKENKVDPLTPLHMSLDETMVNEYDHSLYPLNRMMKCIASGTRLLHMYKCPEAIEELSKLTEEQYHTAWVLTRVARAYHEMGDQKRSSTIWEEIRRIRPYGAEGMEVFSTVLWHMKKDVDLSHLAQELTESDPHSPESWCALGNCFSRQRDHSSAIRFFQKSISLDPEFTYAHTLCGHEYVASDDLEKAITCFRTAVRLDERHYNAWYGMGMIYFRQEKYEEAEYHFKKAVSINSLTPVLHCNLGMVLTASGKYEEALNSFDEALRLDPSSGLSRFKRATVLAATENHQEALNELNVLKETAPQEAPIYFLTGKILKRLGRKQEAIRNFMMAADFADSKTVGPIQAAIDGVSDDEDDDIFDTEYKPENRKCTKFCECAGGTSVTNTMEAERLYHNEQRGFAGRPSAGCVYFLNDPAVTRSYTRASLFTFGSFFVIDKRTKRPALKHAKIIQTVRRLFGDENWVPKSSDTVSNAVPMAGSHNLPAHFRDDNIAMNDINTPKAIILLSGSQCEEMTVDVDGPITFENVSISIRAIENRHPANLIIRSMHGYSLGDNEYKFIGFNNITMSDIRISNGVSFADVRQVILSSCISDQNSSVSVYNVETVSVRQSTFRGHSPFRITSNETSFLHGTLELYGTAKAIITESTFRQCGGIKGRSGCVYAETHLTVRDSVFEGAESHNHGGAISADSIDVYNTTFHNIRAEGNGGALYAVSEVTIYDSLFLNISAGGSGIATYGGQIFIQNSVFQNLKDNQSNGIVYSQGETKVYQSTFKNTEGVPIYSDSDRTLLVHHSRFDSSTHSLFSRGHQDVRNCTFKSEELSRHMNRRIPRQKRDTCHAAPFDLAGRTFTCIWTAQNQLARPSSTWDKSDITSQCESPSYDYHSVDITSKCAGGDFNCYATECSQQALDNNHPSWALHDRPPHWFCESYPVIVDTQGESSEDSGLTQEWIYSLNPISPLNGPWSCSNSTPSIISPSASWGYTNINSPVSSDCSCYLAPNYNTGRLGLYASDGSPQWESDNVVQYYFYPYTLNLTDSGQLLLIDSRGHITWNTSMAPQGQDGSPYNLTVAGCSAIIRDVNGLVVWSLSATATTTSSANDAPPSQHIISPRAEVATDSSSSSASDATSSSSSQGNPSTSGVDTLTTSDSTSDTNSPSSQDNAPTSGETTSTTSSLTSTSGDAPSVASSFESSTTSAADSSTSTGDNPPTSGEVSPMTSSSTSSTTSTSQDNPPSGEAAPTTFSATSSTTSSATTEETPTSSGEVTPITSSSTSDSTTASSTDGEAVPNPSSSTSSTTSTTDNALPTGEGPLYTSSTTSSATTSASSTISASQTEESSSTGDGTSTASSATSTTNASSMDSASQTEESSSSGDGISTTSSATSSTTSSSSMDDAPPTEEGLSSSGGAATSTNDTSSTTSTSTTSAPPTGEAPVDQGEFITSMADHDAFEGTSSINTTISTSTDSTSSTSMTNGEVSSSASDLDTSSTTIFNEGTSSDNTTVMDTSTSATSTFVSGDTPATSSNDTSTTSEISTSSTSVSSDSTSNTEINTTSMSTGTPADNFTSSSTEEGSSIVTESSSIIQQVRAPPVQQVRAPPVQQVRAPPVQQVRAPPVQQVRAPPVQQVRALLVPQVRATPALQAQVQLNIPDGVNITLIKIKFAANVSAALDISTDRVVLTKFEAITGKKRATTSYDAQFYILDAPSQVSSLVSLVNHNDPRLQPYNLYTVSNTAKLVNAPTSNQMEALIASGDSIPEDVATNFLTSLGDSFSPADSQRFFTLITGVMVGVLKNSSVNQFAAESVRLSAGFIRPNANETLTSLSFNQSQASGTVPNSVIFKASAGVPSSLFLTSFGFNPFATLRSLPLLSNVTGLSIIRDDDGGFVPIHGLNSTELISVTLPYTITPSSNFTCLWWDATEQNWFSEGCQIGEITESTVTCLCNHLTNFTLTASPVIKSTTPTWIIILVVVLGTTLVLGAIASLLFIVYRRKRRGFTKESILMLEQMQEHQVKQGGRIAKDQIQFGALIKSSKNGGSEVYKGIYMGTQPVVLKRIGTTEMSQRGFHNELKIFASLHHPLIVQYLGQYHALEQDHIVLEYFPEGTLQDLVRREPHIDSNALIRIACDISAALYYLNQQGLVHCDVRARNALVRKNGDILYTVKIREFGQTRSTDSPIVSEDHISHTSIRWKSPEAMKEGRFDARSDVWSFGVLLWEIYEGGAVPWQKLTDEVVREGVPKGLRLSDARRWTTPIRQIAHLWYILICSSDTSDTTSFDSPSERPTFDVLSDKLHSLYESNTKQAPKRSERRKSNRNSTHTNSQINLHMSRGNPNRFSLGGSSNSGDPTKSQRSSATIFLSAQSKPTESENDFTLQVLAPYQTPTQTERTRYISEEDEAYERDHSYTAAQTQRTYEHEEEDTGRAYEHEEASDSASEARGAYEHEKAEDSEESEAEGGYEHETDLPGSCDSK</sequence>
<evidence type="ECO:0000256" key="10">
    <source>
        <dbReference type="ARBA" id="ARBA00038210"/>
    </source>
</evidence>
<keyword evidence="8" id="KW-1015">Disulfide bond</keyword>
<feature type="compositionally biased region" description="Low complexity" evidence="12">
    <location>
        <begin position="1419"/>
        <end position="1507"/>
    </location>
</feature>
<dbReference type="InterPro" id="IPR011009">
    <property type="entry name" value="Kinase-like_dom_sf"/>
</dbReference>
<evidence type="ECO:0000259" key="14">
    <source>
        <dbReference type="PROSITE" id="PS50011"/>
    </source>
</evidence>
<dbReference type="InterPro" id="IPR019734">
    <property type="entry name" value="TPR_rpt"/>
</dbReference>
<dbReference type="InterPro" id="IPR046338">
    <property type="entry name" value="GAIN_dom_sf"/>
</dbReference>
<feature type="compositionally biased region" description="Basic and acidic residues" evidence="12">
    <location>
        <begin position="295"/>
        <end position="314"/>
    </location>
</feature>
<dbReference type="STRING" id="1890364.A0A2P6NN18"/>
<evidence type="ECO:0000256" key="1">
    <source>
        <dbReference type="ARBA" id="ARBA00004123"/>
    </source>
</evidence>
<feature type="repeat" description="TPR" evidence="11">
    <location>
        <begin position="547"/>
        <end position="580"/>
    </location>
</feature>
<dbReference type="SUPFAM" id="SSF48452">
    <property type="entry name" value="TPR-like"/>
    <property type="match status" value="2"/>
</dbReference>
<feature type="compositionally biased region" description="Polar residues" evidence="12">
    <location>
        <begin position="2613"/>
        <end position="2660"/>
    </location>
</feature>
<feature type="repeat" description="TPR" evidence="11">
    <location>
        <begin position="445"/>
        <end position="478"/>
    </location>
</feature>
<dbReference type="Pfam" id="PF13181">
    <property type="entry name" value="TPR_8"/>
    <property type="match status" value="2"/>
</dbReference>
<dbReference type="PROSITE" id="PS50293">
    <property type="entry name" value="TPR_REGION"/>
    <property type="match status" value="2"/>
</dbReference>
<evidence type="ECO:0000256" key="9">
    <source>
        <dbReference type="ARBA" id="ARBA00023242"/>
    </source>
</evidence>
<dbReference type="Gene3D" id="1.10.510.10">
    <property type="entry name" value="Transferase(Phosphotransferase) domain 1"/>
    <property type="match status" value="1"/>
</dbReference>
<name>A0A2P6NN18_9EUKA</name>
<feature type="compositionally biased region" description="Low complexity" evidence="12">
    <location>
        <begin position="1754"/>
        <end position="1791"/>
    </location>
</feature>
<feature type="domain" description="Protein kinase" evidence="14">
    <location>
        <begin position="2323"/>
        <end position="2592"/>
    </location>
</feature>
<organism evidence="16 17">
    <name type="scientific">Planoprotostelium fungivorum</name>
    <dbReference type="NCBI Taxonomy" id="1890364"/>
    <lineage>
        <taxon>Eukaryota</taxon>
        <taxon>Amoebozoa</taxon>
        <taxon>Evosea</taxon>
        <taxon>Variosea</taxon>
        <taxon>Cavosteliida</taxon>
        <taxon>Cavosteliaceae</taxon>
        <taxon>Planoprotostelium</taxon>
    </lineage>
</organism>